<proteinExistence type="predicted"/>
<reference evidence="2" key="1">
    <citation type="submission" date="2021-03" db="EMBL/GenBank/DDBJ databases">
        <title>Agromyces archimandritus sp. nov., isolated from the cockroach Archimandrita tessellata.</title>
        <authorList>
            <person name="Guzman J."/>
            <person name="Ortuzar M."/>
            <person name="Poehlein A."/>
            <person name="Daniel R."/>
            <person name="Trujillo M."/>
            <person name="Vilcinskas A."/>
        </authorList>
    </citation>
    <scope>NUCLEOTIDE SEQUENCE</scope>
    <source>
        <strain evidence="2">G127AT</strain>
    </source>
</reference>
<accession>A0A975FL78</accession>
<evidence type="ECO:0000256" key="1">
    <source>
        <dbReference type="SAM" id="MobiDB-lite"/>
    </source>
</evidence>
<dbReference type="RefSeq" id="WP_210898245.1">
    <property type="nucleotide sequence ID" value="NZ_CP071696.1"/>
</dbReference>
<dbReference type="AlphaFoldDB" id="A0A975FL78"/>
<gene>
    <name evidence="2" type="ORF">G127AT_15005</name>
</gene>
<dbReference type="Proteomes" id="UP000671914">
    <property type="component" value="Chromosome"/>
</dbReference>
<dbReference type="EMBL" id="CP071696">
    <property type="protein sequence ID" value="QTX04548.1"/>
    <property type="molecule type" value="Genomic_DNA"/>
</dbReference>
<name>A0A975FL78_9MICO</name>
<organism evidence="2 3">
    <name type="scientific">Agromyces archimandritae</name>
    <dbReference type="NCBI Taxonomy" id="2781962"/>
    <lineage>
        <taxon>Bacteria</taxon>
        <taxon>Bacillati</taxon>
        <taxon>Actinomycetota</taxon>
        <taxon>Actinomycetes</taxon>
        <taxon>Micrococcales</taxon>
        <taxon>Microbacteriaceae</taxon>
        <taxon>Agromyces</taxon>
    </lineage>
</organism>
<evidence type="ECO:0000313" key="3">
    <source>
        <dbReference type="Proteomes" id="UP000671914"/>
    </source>
</evidence>
<evidence type="ECO:0000313" key="2">
    <source>
        <dbReference type="EMBL" id="QTX04548.1"/>
    </source>
</evidence>
<feature type="region of interest" description="Disordered" evidence="1">
    <location>
        <begin position="1"/>
        <end position="24"/>
    </location>
</feature>
<feature type="compositionally biased region" description="Low complexity" evidence="1">
    <location>
        <begin position="1"/>
        <end position="15"/>
    </location>
</feature>
<dbReference type="KEGG" id="aarc:G127AT_15005"/>
<feature type="region of interest" description="Disordered" evidence="1">
    <location>
        <begin position="116"/>
        <end position="140"/>
    </location>
</feature>
<protein>
    <submittedName>
        <fullName evidence="2">Uncharacterized protein</fullName>
    </submittedName>
</protein>
<keyword evidence="3" id="KW-1185">Reference proteome</keyword>
<sequence>MTDADTAAPPADTGAPTPPWGDDFDAARAWQTITALRDEVRALKAATATTREELAAATAARDDLEAAHAATSADLWRERSLRRHPHLADVADLLTGADEAAVAAVADRLAALAPAAPDATASPLRPVPGHALGPTAPAPDYAAIAARVQRR</sequence>